<dbReference type="OrthoDB" id="3176171at2759"/>
<dbReference type="HOGENOM" id="CLU_001485_22_4_1"/>
<keyword evidence="7 9" id="KW-0505">Motor protein</keyword>
<evidence type="ECO:0000256" key="9">
    <source>
        <dbReference type="PROSITE-ProRule" id="PRU00283"/>
    </source>
</evidence>
<dbReference type="InterPro" id="IPR027640">
    <property type="entry name" value="Kinesin-like_fam"/>
</dbReference>
<feature type="coiled-coil region" evidence="11">
    <location>
        <begin position="622"/>
        <end position="651"/>
    </location>
</feature>
<dbReference type="STRING" id="312017.I7MJT9"/>
<keyword evidence="6 11" id="KW-0175">Coiled coil</keyword>
<gene>
    <name evidence="14" type="ORF">TTHERM_00481220</name>
</gene>
<dbReference type="PRINTS" id="PR00380">
    <property type="entry name" value="KINESINHEAVY"/>
</dbReference>
<dbReference type="OMA" id="NMRKHIE"/>
<dbReference type="GO" id="GO:0007018">
    <property type="term" value="P:microtubule-based movement"/>
    <property type="evidence" value="ECO:0007669"/>
    <property type="project" value="InterPro"/>
</dbReference>
<protein>
    <recommendedName>
        <fullName evidence="10">Kinesin-like protein</fullName>
    </recommendedName>
</protein>
<organism evidence="14 15">
    <name type="scientific">Tetrahymena thermophila (strain SB210)</name>
    <dbReference type="NCBI Taxonomy" id="312017"/>
    <lineage>
        <taxon>Eukaryota</taxon>
        <taxon>Sar</taxon>
        <taxon>Alveolata</taxon>
        <taxon>Ciliophora</taxon>
        <taxon>Intramacronucleata</taxon>
        <taxon>Oligohymenophorea</taxon>
        <taxon>Hymenostomatida</taxon>
        <taxon>Tetrahymenina</taxon>
        <taxon>Tetrahymenidae</taxon>
        <taxon>Tetrahymena</taxon>
    </lineage>
</organism>
<evidence type="ECO:0000256" key="1">
    <source>
        <dbReference type="ARBA" id="ARBA00004245"/>
    </source>
</evidence>
<feature type="domain" description="Kinesin motor" evidence="13">
    <location>
        <begin position="13"/>
        <end position="342"/>
    </location>
</feature>
<dbReference type="eggNOG" id="KOG4280">
    <property type="taxonomic scope" value="Eukaryota"/>
</dbReference>
<evidence type="ECO:0000313" key="14">
    <source>
        <dbReference type="EMBL" id="EAR97188.1"/>
    </source>
</evidence>
<dbReference type="KEGG" id="tet:TTHERM_00481220"/>
<dbReference type="GO" id="GO:0008017">
    <property type="term" value="F:microtubule binding"/>
    <property type="evidence" value="ECO:0007669"/>
    <property type="project" value="InterPro"/>
</dbReference>
<evidence type="ECO:0000256" key="7">
    <source>
        <dbReference type="ARBA" id="ARBA00023175"/>
    </source>
</evidence>
<dbReference type="Gene3D" id="3.40.850.10">
    <property type="entry name" value="Kinesin motor domain"/>
    <property type="match status" value="1"/>
</dbReference>
<evidence type="ECO:0000256" key="6">
    <source>
        <dbReference type="ARBA" id="ARBA00023054"/>
    </source>
</evidence>
<evidence type="ECO:0000256" key="10">
    <source>
        <dbReference type="RuleBase" id="RU000394"/>
    </source>
</evidence>
<dbReference type="InterPro" id="IPR036961">
    <property type="entry name" value="Kinesin_motor_dom_sf"/>
</dbReference>
<dbReference type="PROSITE" id="PS00411">
    <property type="entry name" value="KINESIN_MOTOR_1"/>
    <property type="match status" value="1"/>
</dbReference>
<evidence type="ECO:0000256" key="11">
    <source>
        <dbReference type="SAM" id="Coils"/>
    </source>
</evidence>
<evidence type="ECO:0000256" key="5">
    <source>
        <dbReference type="ARBA" id="ARBA00022840"/>
    </source>
</evidence>
<keyword evidence="15" id="KW-1185">Reference proteome</keyword>
<keyword evidence="8" id="KW-0206">Cytoskeleton</keyword>
<feature type="region of interest" description="Disordered" evidence="12">
    <location>
        <begin position="667"/>
        <end position="736"/>
    </location>
</feature>
<dbReference type="InterPro" id="IPR027417">
    <property type="entry name" value="P-loop_NTPase"/>
</dbReference>
<dbReference type="FunFam" id="3.40.850.10:FF:000029">
    <property type="entry name" value="Kinesin-like protein KIF17"/>
    <property type="match status" value="1"/>
</dbReference>
<sequence>MSKQEKNSKNDECVKVVVRCRPLNSKEKEDGRTQVVFVNQSRGEISVTNPKGDSAEAPKVFTFDSTFEPEVEQETVYKNTAYPIVESVLEGYNGTIFAYGQTGTGKTHTMEGKDEPKHLRGIIPRTFDHIFRSIKGTPNVQFLVRVSFLELYNEEIRDLLQKNIKKLELREKPGSGVYVKDLSTFMIQDQEELREKLLHGRENRAVGATQMNQDSSRSHSIFAITIERCDIVNGESHIRVGKLNLVDLAGSERQSKTQATGSRLKEAININQSLTTLGNVISSLIDPKATHVPYRDSKLTRLLQDSLGGNTKTVMVANVGPADFNYDETISTLRYAHRAKSIQNHAKINEDPKDAMIRQFQEEIAKLKQQLASSVDKDGNIVMMEAEVIQVEKVITINDDEKVKLLQQKLEQEKSEVEKKYQNEVKKIEEDKKLQEKEKQQLLQQLMDKEEREQKQREQQEKLLKKLQKMQEKVIQGDEIMQKALEKERELNKAQQELQQRKERDRQIAEQIKRNEDLALEINQKYRSQAEEAQDKTKRIKALVGRLKQIESENRELDDFYGSEIEQLQERRRDLQKELKLKNLILEYFIPEKELERLQLRAMYNEELDEWMYPYLHLAGNLVRNSEERKQQEQEIKFQEDVEEILKLEEEGHPNVFFVYTEEGPVREDDIDPEQRKKKAVAQARKQSAKKRPTSKPGQSATSKRPQSGVKNSNNSSSVTADSDNYPKAKGLQPKK</sequence>
<feature type="coiled-coil region" evidence="11">
    <location>
        <begin position="403"/>
        <end position="585"/>
    </location>
</feature>
<dbReference type="GO" id="GO:0005874">
    <property type="term" value="C:microtubule"/>
    <property type="evidence" value="ECO:0007669"/>
    <property type="project" value="UniProtKB-KW"/>
</dbReference>
<dbReference type="PANTHER" id="PTHR47969:SF21">
    <property type="entry name" value="KINESIN-LIKE PROTEIN"/>
    <property type="match status" value="1"/>
</dbReference>
<evidence type="ECO:0000256" key="12">
    <source>
        <dbReference type="SAM" id="MobiDB-lite"/>
    </source>
</evidence>
<evidence type="ECO:0000256" key="8">
    <source>
        <dbReference type="ARBA" id="ARBA00023212"/>
    </source>
</evidence>
<reference evidence="15" key="1">
    <citation type="journal article" date="2006" name="PLoS Biol.">
        <title>Macronuclear genome sequence of the ciliate Tetrahymena thermophila, a model eukaryote.</title>
        <authorList>
            <person name="Eisen J.A."/>
            <person name="Coyne R.S."/>
            <person name="Wu M."/>
            <person name="Wu D."/>
            <person name="Thiagarajan M."/>
            <person name="Wortman J.R."/>
            <person name="Badger J.H."/>
            <person name="Ren Q."/>
            <person name="Amedeo P."/>
            <person name="Jones K.M."/>
            <person name="Tallon L.J."/>
            <person name="Delcher A.L."/>
            <person name="Salzberg S.L."/>
            <person name="Silva J.C."/>
            <person name="Haas B.J."/>
            <person name="Majoros W.H."/>
            <person name="Farzad M."/>
            <person name="Carlton J.M."/>
            <person name="Smith R.K. Jr."/>
            <person name="Garg J."/>
            <person name="Pearlman R.E."/>
            <person name="Karrer K.M."/>
            <person name="Sun L."/>
            <person name="Manning G."/>
            <person name="Elde N.C."/>
            <person name="Turkewitz A.P."/>
            <person name="Asai D.J."/>
            <person name="Wilkes D.E."/>
            <person name="Wang Y."/>
            <person name="Cai H."/>
            <person name="Collins K."/>
            <person name="Stewart B.A."/>
            <person name="Lee S.R."/>
            <person name="Wilamowska K."/>
            <person name="Weinberg Z."/>
            <person name="Ruzzo W.L."/>
            <person name="Wloga D."/>
            <person name="Gaertig J."/>
            <person name="Frankel J."/>
            <person name="Tsao C.-C."/>
            <person name="Gorovsky M.A."/>
            <person name="Keeling P.J."/>
            <person name="Waller R.F."/>
            <person name="Patron N.J."/>
            <person name="Cherry J.M."/>
            <person name="Stover N.A."/>
            <person name="Krieger C.J."/>
            <person name="del Toro C."/>
            <person name="Ryder H.F."/>
            <person name="Williamson S.C."/>
            <person name="Barbeau R.A."/>
            <person name="Hamilton E.P."/>
            <person name="Orias E."/>
        </authorList>
    </citation>
    <scope>NUCLEOTIDE SEQUENCE [LARGE SCALE GENOMIC DNA]</scope>
    <source>
        <strain evidence="15">SB210</strain>
    </source>
</reference>
<feature type="compositionally biased region" description="Polar residues" evidence="12">
    <location>
        <begin position="696"/>
        <end position="711"/>
    </location>
</feature>
<comment type="similarity">
    <text evidence="9 10">Belongs to the TRAFAC class myosin-kinesin ATPase superfamily. Kinesin family.</text>
</comment>
<evidence type="ECO:0000313" key="15">
    <source>
        <dbReference type="Proteomes" id="UP000009168"/>
    </source>
</evidence>
<feature type="binding site" evidence="9">
    <location>
        <begin position="100"/>
        <end position="107"/>
    </location>
    <ligand>
        <name>ATP</name>
        <dbReference type="ChEBI" id="CHEBI:30616"/>
    </ligand>
</feature>
<dbReference type="InterPro" id="IPR019821">
    <property type="entry name" value="Kinesin_motor_CS"/>
</dbReference>
<evidence type="ECO:0000256" key="2">
    <source>
        <dbReference type="ARBA" id="ARBA00022490"/>
    </source>
</evidence>
<keyword evidence="3 10" id="KW-0493">Microtubule</keyword>
<accession>I7MJT9</accession>
<dbReference type="PANTHER" id="PTHR47969">
    <property type="entry name" value="CHROMOSOME-ASSOCIATED KINESIN KIF4A-RELATED"/>
    <property type="match status" value="1"/>
</dbReference>
<dbReference type="CDD" id="cd01371">
    <property type="entry name" value="KISc_KIF3"/>
    <property type="match status" value="1"/>
</dbReference>
<dbReference type="GeneID" id="7832916"/>
<dbReference type="Proteomes" id="UP000009168">
    <property type="component" value="Unassembled WGS sequence"/>
</dbReference>
<dbReference type="PROSITE" id="PS50067">
    <property type="entry name" value="KINESIN_MOTOR_2"/>
    <property type="match status" value="1"/>
</dbReference>
<dbReference type="Pfam" id="PF00225">
    <property type="entry name" value="Kinesin"/>
    <property type="match status" value="1"/>
</dbReference>
<keyword evidence="4 9" id="KW-0547">Nucleotide-binding</keyword>
<evidence type="ECO:0000256" key="4">
    <source>
        <dbReference type="ARBA" id="ARBA00022741"/>
    </source>
</evidence>
<comment type="subcellular location">
    <subcellularLocation>
        <location evidence="1">Cytoplasm</location>
        <location evidence="1">Cytoskeleton</location>
    </subcellularLocation>
</comment>
<name>I7MJT9_TETTS</name>
<dbReference type="SUPFAM" id="SSF52540">
    <property type="entry name" value="P-loop containing nucleoside triphosphate hydrolases"/>
    <property type="match status" value="1"/>
</dbReference>
<dbReference type="SMART" id="SM00129">
    <property type="entry name" value="KISc"/>
    <property type="match status" value="1"/>
</dbReference>
<evidence type="ECO:0000256" key="3">
    <source>
        <dbReference type="ARBA" id="ARBA00022701"/>
    </source>
</evidence>
<dbReference type="GO" id="GO:0005524">
    <property type="term" value="F:ATP binding"/>
    <property type="evidence" value="ECO:0007669"/>
    <property type="project" value="UniProtKB-UniRule"/>
</dbReference>
<keyword evidence="5 9" id="KW-0067">ATP-binding</keyword>
<evidence type="ECO:0000259" key="13">
    <source>
        <dbReference type="PROSITE" id="PS50067"/>
    </source>
</evidence>
<dbReference type="EMBL" id="GG662667">
    <property type="protein sequence ID" value="EAR97188.1"/>
    <property type="molecule type" value="Genomic_DNA"/>
</dbReference>
<dbReference type="InterPro" id="IPR001752">
    <property type="entry name" value="Kinesin_motor_dom"/>
</dbReference>
<keyword evidence="2" id="KW-0963">Cytoplasm</keyword>
<dbReference type="GO" id="GO:0003777">
    <property type="term" value="F:microtubule motor activity"/>
    <property type="evidence" value="ECO:0007669"/>
    <property type="project" value="InterPro"/>
</dbReference>
<proteinExistence type="inferred from homology"/>
<dbReference type="RefSeq" id="XP_001017433.1">
    <property type="nucleotide sequence ID" value="XM_001017433.1"/>
</dbReference>
<dbReference type="FunCoup" id="I7MJT9">
    <property type="interactions" value="4"/>
</dbReference>
<dbReference type="InParanoid" id="I7MJT9"/>
<dbReference type="AlphaFoldDB" id="I7MJT9"/>